<keyword evidence="2" id="KW-0436">Ligase</keyword>
<dbReference type="Pfam" id="PF02540">
    <property type="entry name" value="NAD_synthase"/>
    <property type="match status" value="1"/>
</dbReference>
<dbReference type="Gene3D" id="3.40.50.620">
    <property type="entry name" value="HUPs"/>
    <property type="match status" value="1"/>
</dbReference>
<evidence type="ECO:0000256" key="2">
    <source>
        <dbReference type="ARBA" id="ARBA00022598"/>
    </source>
</evidence>
<evidence type="ECO:0000256" key="4">
    <source>
        <dbReference type="ARBA" id="ARBA00022840"/>
    </source>
</evidence>
<gene>
    <name evidence="7" type="ORF">HID58_057599</name>
</gene>
<dbReference type="EMBL" id="JAGKQM010000013">
    <property type="protein sequence ID" value="KAH0895170.1"/>
    <property type="molecule type" value="Genomic_DNA"/>
</dbReference>
<keyword evidence="5" id="KW-0520">NAD</keyword>
<dbReference type="InterPro" id="IPR003694">
    <property type="entry name" value="NAD_synthase"/>
</dbReference>
<organism evidence="7 8">
    <name type="scientific">Brassica napus</name>
    <name type="common">Rape</name>
    <dbReference type="NCBI Taxonomy" id="3708"/>
    <lineage>
        <taxon>Eukaryota</taxon>
        <taxon>Viridiplantae</taxon>
        <taxon>Streptophyta</taxon>
        <taxon>Embryophyta</taxon>
        <taxon>Tracheophyta</taxon>
        <taxon>Spermatophyta</taxon>
        <taxon>Magnoliopsida</taxon>
        <taxon>eudicotyledons</taxon>
        <taxon>Gunneridae</taxon>
        <taxon>Pentapetalae</taxon>
        <taxon>rosids</taxon>
        <taxon>malvids</taxon>
        <taxon>Brassicales</taxon>
        <taxon>Brassicaceae</taxon>
        <taxon>Brassiceae</taxon>
        <taxon>Brassica</taxon>
    </lineage>
</organism>
<comment type="pathway">
    <text evidence="1">Cofactor biosynthesis; NAD(+) biosynthesis.</text>
</comment>
<dbReference type="InterPro" id="IPR014729">
    <property type="entry name" value="Rossmann-like_a/b/a_fold"/>
</dbReference>
<dbReference type="InterPro" id="IPR022310">
    <property type="entry name" value="NAD/GMP_synthase"/>
</dbReference>
<dbReference type="CDD" id="cd00553">
    <property type="entry name" value="NAD_synthase"/>
    <property type="match status" value="1"/>
</dbReference>
<evidence type="ECO:0000313" key="7">
    <source>
        <dbReference type="EMBL" id="KAH0895170.1"/>
    </source>
</evidence>
<accession>A0ABQ8ARJ4</accession>
<comment type="caution">
    <text evidence="7">The sequence shown here is derived from an EMBL/GenBank/DDBJ whole genome shotgun (WGS) entry which is preliminary data.</text>
</comment>
<evidence type="ECO:0000313" key="8">
    <source>
        <dbReference type="Proteomes" id="UP000824890"/>
    </source>
</evidence>
<proteinExistence type="predicted"/>
<dbReference type="Proteomes" id="UP000824890">
    <property type="component" value="Unassembled WGS sequence"/>
</dbReference>
<feature type="domain" description="NAD/GMP synthase" evidence="6">
    <location>
        <begin position="1"/>
        <end position="166"/>
    </location>
</feature>
<sequence>MGSENSSEATKMRAKQLADEIGAWHLDVCIDGVVSAVLTLFQTVTGMRPRYKVDGGSNVENLGLQNIQARMRMVLAFMLASLLPWVHSKPGFYLVLGSSNVDEGLRGYLTKYDCSSADINPIGSISKQDLRLFLRWAATNLGYQSLAEIEAAPPTAELEPIRSDYSQVITKLFGSLY</sequence>
<reference evidence="7 8" key="1">
    <citation type="submission" date="2021-05" db="EMBL/GenBank/DDBJ databases">
        <title>Genome Assembly of Synthetic Allotetraploid Brassica napus Reveals Homoeologous Exchanges between Subgenomes.</title>
        <authorList>
            <person name="Davis J.T."/>
        </authorList>
    </citation>
    <scope>NUCLEOTIDE SEQUENCE [LARGE SCALE GENOMIC DNA]</scope>
    <source>
        <strain evidence="8">cv. Da-Ae</strain>
        <tissue evidence="7">Seedling</tissue>
    </source>
</reference>
<dbReference type="PANTHER" id="PTHR23090:SF16">
    <property type="entry name" value="GLUTAMINE-DEPENDENT NAD(+) SYNTHETASE"/>
    <property type="match status" value="1"/>
</dbReference>
<name>A0ABQ8ARJ4_BRANA</name>
<keyword evidence="8" id="KW-1185">Reference proteome</keyword>
<evidence type="ECO:0000256" key="3">
    <source>
        <dbReference type="ARBA" id="ARBA00022741"/>
    </source>
</evidence>
<dbReference type="SUPFAM" id="SSF52402">
    <property type="entry name" value="Adenine nucleotide alpha hydrolases-like"/>
    <property type="match status" value="1"/>
</dbReference>
<evidence type="ECO:0000256" key="1">
    <source>
        <dbReference type="ARBA" id="ARBA00004790"/>
    </source>
</evidence>
<evidence type="ECO:0000256" key="5">
    <source>
        <dbReference type="ARBA" id="ARBA00023027"/>
    </source>
</evidence>
<keyword evidence="4" id="KW-0067">ATP-binding</keyword>
<protein>
    <recommendedName>
        <fullName evidence="6">NAD/GMP synthase domain-containing protein</fullName>
    </recommendedName>
</protein>
<dbReference type="PANTHER" id="PTHR23090">
    <property type="entry name" value="NH 3 /GLUTAMINE-DEPENDENT NAD + SYNTHETASE"/>
    <property type="match status" value="1"/>
</dbReference>
<evidence type="ECO:0000259" key="6">
    <source>
        <dbReference type="Pfam" id="PF02540"/>
    </source>
</evidence>
<keyword evidence="3" id="KW-0547">Nucleotide-binding</keyword>